<evidence type="ECO:0000313" key="1">
    <source>
        <dbReference type="EMBL" id="XDQ36380.1"/>
    </source>
</evidence>
<organism evidence="1">
    <name type="scientific">Streptomyces sp. R28</name>
    <dbReference type="NCBI Taxonomy" id="3238628"/>
    <lineage>
        <taxon>Bacteria</taxon>
        <taxon>Bacillati</taxon>
        <taxon>Actinomycetota</taxon>
        <taxon>Actinomycetes</taxon>
        <taxon>Kitasatosporales</taxon>
        <taxon>Streptomycetaceae</taxon>
        <taxon>Streptomyces</taxon>
    </lineage>
</organism>
<dbReference type="RefSeq" id="WP_369170943.1">
    <property type="nucleotide sequence ID" value="NZ_CP163439.1"/>
</dbReference>
<dbReference type="EMBL" id="CP163439">
    <property type="protein sequence ID" value="XDQ36380.1"/>
    <property type="molecule type" value="Genomic_DNA"/>
</dbReference>
<protein>
    <submittedName>
        <fullName evidence="1">Uncharacterized protein</fullName>
    </submittedName>
</protein>
<sequence length="102" mass="11120">MYLVHAHLELPSGDRLPSDVRELVRSSIVPGDRVEHVAVHPRSPSRLTLGFYLLADRLGEAEERAVRVCGRLLCDVPQLAAARLTGAGVPLMPLAFEAQPTD</sequence>
<reference evidence="1" key="1">
    <citation type="submission" date="2024-07" db="EMBL/GenBank/DDBJ databases">
        <authorList>
            <person name="Yu S.T."/>
        </authorList>
    </citation>
    <scope>NUCLEOTIDE SEQUENCE</scope>
    <source>
        <strain evidence="1">R28</strain>
    </source>
</reference>
<accession>A0AB39Q426</accession>
<gene>
    <name evidence="1" type="ORF">AB5J49_25245</name>
</gene>
<proteinExistence type="predicted"/>
<name>A0AB39Q426_9ACTN</name>
<dbReference type="AlphaFoldDB" id="A0AB39Q426"/>